<dbReference type="PANTHER" id="PTHR10791">
    <property type="entry name" value="RAG1-ACTIVATING PROTEIN 1"/>
    <property type="match status" value="1"/>
</dbReference>
<dbReference type="Pfam" id="PF03083">
    <property type="entry name" value="MtN3_slv"/>
    <property type="match status" value="2"/>
</dbReference>
<comment type="subcellular location">
    <subcellularLocation>
        <location evidence="1 10">Cell membrane</location>
        <topology evidence="1 10">Multi-pass membrane protein</topology>
    </subcellularLocation>
</comment>
<dbReference type="GO" id="GO:0005886">
    <property type="term" value="C:plasma membrane"/>
    <property type="evidence" value="ECO:0007669"/>
    <property type="project" value="UniProtKB-SubCell"/>
</dbReference>
<evidence type="ECO:0000256" key="8">
    <source>
        <dbReference type="ARBA" id="ARBA00022989"/>
    </source>
</evidence>
<feature type="transmembrane region" description="Helical" evidence="10">
    <location>
        <begin position="193"/>
        <end position="214"/>
    </location>
</feature>
<comment type="caution">
    <text evidence="11">The sequence shown here is derived from an EMBL/GenBank/DDBJ whole genome shotgun (WGS) entry which is preliminary data.</text>
</comment>
<keyword evidence="4" id="KW-1003">Cell membrane</keyword>
<accession>A0ABD1GI10</accession>
<gene>
    <name evidence="11" type="primary">SWEET1</name>
    <name evidence="11" type="ORF">AAHA92_20679</name>
</gene>
<evidence type="ECO:0000313" key="12">
    <source>
        <dbReference type="Proteomes" id="UP001567538"/>
    </source>
</evidence>
<protein>
    <recommendedName>
        <fullName evidence="10">Bidirectional sugar transporter SWEET</fullName>
    </recommendedName>
</protein>
<evidence type="ECO:0000256" key="6">
    <source>
        <dbReference type="ARBA" id="ARBA00022692"/>
    </source>
</evidence>
<keyword evidence="9 10" id="KW-0472">Membrane</keyword>
<evidence type="ECO:0000256" key="3">
    <source>
        <dbReference type="ARBA" id="ARBA00022448"/>
    </source>
</evidence>
<keyword evidence="12" id="KW-1185">Reference proteome</keyword>
<sequence>MSHQAKALHLLFGVIGNGTGLFLFLSPSVTFKRIIMNRSTEQFSGIPYVMALLNCLLAAWYGLPFVSPNNYMVTAINGTGVVIESVYVLIFLVFAAKKEKGRTMALLFGILAIFSTVALVSILAIKQEKKRQMFCGLVASVFSIIMYASPLTIMRLVIKTKSVEYMPFLLSLFVFLCGSSWFIYGLIGNDKFLYIPNGFGCFLGAMQLILYGIYRKNNEDVKKATTIDGSLEMGLANSHQAKTIQP</sequence>
<evidence type="ECO:0000313" key="11">
    <source>
        <dbReference type="EMBL" id="KAL1543742.1"/>
    </source>
</evidence>
<evidence type="ECO:0000256" key="1">
    <source>
        <dbReference type="ARBA" id="ARBA00004651"/>
    </source>
</evidence>
<dbReference type="InterPro" id="IPR047664">
    <property type="entry name" value="SWEET"/>
</dbReference>
<proteinExistence type="inferred from homology"/>
<dbReference type="EMBL" id="JBEAFC010000008">
    <property type="protein sequence ID" value="KAL1543742.1"/>
    <property type="molecule type" value="Genomic_DNA"/>
</dbReference>
<feature type="transmembrane region" description="Helical" evidence="10">
    <location>
        <begin position="165"/>
        <end position="187"/>
    </location>
</feature>
<feature type="transmembrane region" description="Helical" evidence="10">
    <location>
        <begin position="137"/>
        <end position="158"/>
    </location>
</feature>
<evidence type="ECO:0000256" key="9">
    <source>
        <dbReference type="ARBA" id="ARBA00023136"/>
    </source>
</evidence>
<feature type="transmembrane region" description="Helical" evidence="10">
    <location>
        <begin position="75"/>
        <end position="94"/>
    </location>
</feature>
<feature type="transmembrane region" description="Helical" evidence="10">
    <location>
        <begin position="6"/>
        <end position="25"/>
    </location>
</feature>
<evidence type="ECO:0000256" key="7">
    <source>
        <dbReference type="ARBA" id="ARBA00022737"/>
    </source>
</evidence>
<name>A0ABD1GI10_SALDI</name>
<evidence type="ECO:0000256" key="4">
    <source>
        <dbReference type="ARBA" id="ARBA00022475"/>
    </source>
</evidence>
<comment type="function">
    <text evidence="10">Mediates both low-affinity uptake and efflux of sugar across the membrane.</text>
</comment>
<dbReference type="Gene3D" id="1.20.1280.290">
    <property type="match status" value="2"/>
</dbReference>
<dbReference type="Proteomes" id="UP001567538">
    <property type="component" value="Unassembled WGS sequence"/>
</dbReference>
<organism evidence="11 12">
    <name type="scientific">Salvia divinorum</name>
    <name type="common">Maria pastora</name>
    <name type="synonym">Diviner's sage</name>
    <dbReference type="NCBI Taxonomy" id="28513"/>
    <lineage>
        <taxon>Eukaryota</taxon>
        <taxon>Viridiplantae</taxon>
        <taxon>Streptophyta</taxon>
        <taxon>Embryophyta</taxon>
        <taxon>Tracheophyta</taxon>
        <taxon>Spermatophyta</taxon>
        <taxon>Magnoliopsida</taxon>
        <taxon>eudicotyledons</taxon>
        <taxon>Gunneridae</taxon>
        <taxon>Pentapetalae</taxon>
        <taxon>asterids</taxon>
        <taxon>lamiids</taxon>
        <taxon>Lamiales</taxon>
        <taxon>Lamiaceae</taxon>
        <taxon>Nepetoideae</taxon>
        <taxon>Mentheae</taxon>
        <taxon>Salviinae</taxon>
        <taxon>Salvia</taxon>
        <taxon>Salvia subgen. Calosphace</taxon>
    </lineage>
</organism>
<dbReference type="PANTHER" id="PTHR10791:SF44">
    <property type="entry name" value="BIDIRECTIONAL SUGAR TRANSPORTER SWEET1"/>
    <property type="match status" value="1"/>
</dbReference>
<keyword evidence="6 10" id="KW-0812">Transmembrane</keyword>
<feature type="transmembrane region" description="Helical" evidence="10">
    <location>
        <begin position="106"/>
        <end position="125"/>
    </location>
</feature>
<dbReference type="GO" id="GO:0051260">
    <property type="term" value="P:protein homooligomerization"/>
    <property type="evidence" value="ECO:0007669"/>
    <property type="project" value="UniProtKB-ARBA"/>
</dbReference>
<reference evidence="11 12" key="1">
    <citation type="submission" date="2024-06" db="EMBL/GenBank/DDBJ databases">
        <title>A chromosome level genome sequence of Diviner's sage (Salvia divinorum).</title>
        <authorList>
            <person name="Ford S.A."/>
            <person name="Ro D.-K."/>
            <person name="Ness R.W."/>
            <person name="Phillips M.A."/>
        </authorList>
    </citation>
    <scope>NUCLEOTIDE SEQUENCE [LARGE SCALE GENOMIC DNA]</scope>
    <source>
        <strain evidence="11">SAF-2024a</strain>
        <tissue evidence="11">Leaf</tissue>
    </source>
</reference>
<keyword evidence="7" id="KW-0677">Repeat</keyword>
<dbReference type="InterPro" id="IPR004316">
    <property type="entry name" value="SWEET_rpt"/>
</dbReference>
<comment type="similarity">
    <text evidence="2 10">Belongs to the SWEET sugar transporter family.</text>
</comment>
<keyword evidence="5 10" id="KW-0762">Sugar transport</keyword>
<dbReference type="GO" id="GO:0051119">
    <property type="term" value="F:sugar transmembrane transporter activity"/>
    <property type="evidence" value="ECO:0007669"/>
    <property type="project" value="UniProtKB-ARBA"/>
</dbReference>
<feature type="transmembrane region" description="Helical" evidence="10">
    <location>
        <begin position="45"/>
        <end position="63"/>
    </location>
</feature>
<evidence type="ECO:0000256" key="10">
    <source>
        <dbReference type="RuleBase" id="RU910715"/>
    </source>
</evidence>
<dbReference type="AlphaFoldDB" id="A0ABD1GI10"/>
<evidence type="ECO:0000256" key="5">
    <source>
        <dbReference type="ARBA" id="ARBA00022597"/>
    </source>
</evidence>
<evidence type="ECO:0000256" key="2">
    <source>
        <dbReference type="ARBA" id="ARBA00007809"/>
    </source>
</evidence>
<keyword evidence="3 10" id="KW-0813">Transport</keyword>
<keyword evidence="8 10" id="KW-1133">Transmembrane helix</keyword>
<dbReference type="FunFam" id="1.20.1280.290:FF:000014">
    <property type="entry name" value="Bidirectional sugar transporter SWEET"/>
    <property type="match status" value="1"/>
</dbReference>
<dbReference type="FunFam" id="1.20.1280.290:FF:000002">
    <property type="entry name" value="Bidirectional sugar transporter SWEET"/>
    <property type="match status" value="1"/>
</dbReference>